<dbReference type="Proteomes" id="UP000008022">
    <property type="component" value="Unassembled WGS sequence"/>
</dbReference>
<proteinExistence type="predicted"/>
<evidence type="ECO:0000313" key="3">
    <source>
        <dbReference type="Proteomes" id="UP000008022"/>
    </source>
</evidence>
<feature type="compositionally biased region" description="Basic residues" evidence="1">
    <location>
        <begin position="189"/>
        <end position="200"/>
    </location>
</feature>
<dbReference type="OMA" id="CTRGEAQ"/>
<dbReference type="Gramene" id="ORUFI11G00660.1">
    <property type="protein sequence ID" value="ORUFI11G00660.1"/>
    <property type="gene ID" value="ORUFI11G00660"/>
</dbReference>
<sequence>MLTGNEEDDPPLPAPLAQPSGPAPTVETLPLWLRCHPPALPLPSRRSPPSHHGGIPVAQPSRPGRSRPHRRATAAAPSRHSPTPHRRRRLGWNRTARLRRARSHPAGRTHPLPPCPRRRSASSPVPLLAAMPLLFLAATPLPLPAALPPPMVRGPASHAGEAGSGGEGSGSGRRPPLCAVGTSCPSSRRAARRRPRRTHRTPPPPPVGLFPGGAVPDPSPGAGEVVAPCTADRRLPNDALLRLLRRGGPSPA</sequence>
<name>A0A0E0R3A5_ORYRU</name>
<feature type="compositionally biased region" description="Gly residues" evidence="1">
    <location>
        <begin position="162"/>
        <end position="171"/>
    </location>
</feature>
<feature type="region of interest" description="Disordered" evidence="1">
    <location>
        <begin position="152"/>
        <end position="230"/>
    </location>
</feature>
<dbReference type="HOGENOM" id="CLU_1104243_0_0_1"/>
<feature type="region of interest" description="Disordered" evidence="1">
    <location>
        <begin position="1"/>
        <end position="122"/>
    </location>
</feature>
<reference evidence="3" key="1">
    <citation type="submission" date="2013-06" db="EMBL/GenBank/DDBJ databases">
        <authorList>
            <person name="Zhao Q."/>
        </authorList>
    </citation>
    <scope>NUCLEOTIDE SEQUENCE</scope>
    <source>
        <strain evidence="3">cv. W1943</strain>
    </source>
</reference>
<protein>
    <submittedName>
        <fullName evidence="2">Uncharacterized protein</fullName>
    </submittedName>
</protein>
<feature type="compositionally biased region" description="Basic residues" evidence="1">
    <location>
        <begin position="82"/>
        <end position="107"/>
    </location>
</feature>
<accession>A0A0E0R3A5</accession>
<feature type="compositionally biased region" description="Acidic residues" evidence="1">
    <location>
        <begin position="1"/>
        <end position="10"/>
    </location>
</feature>
<evidence type="ECO:0000313" key="2">
    <source>
        <dbReference type="EnsemblPlants" id="ORUFI11G00660.1"/>
    </source>
</evidence>
<dbReference type="AlphaFoldDB" id="A0A0E0R3A5"/>
<keyword evidence="3" id="KW-1185">Reference proteome</keyword>
<evidence type="ECO:0000256" key="1">
    <source>
        <dbReference type="SAM" id="MobiDB-lite"/>
    </source>
</evidence>
<dbReference type="EnsemblPlants" id="ORUFI11G00660.1">
    <property type="protein sequence ID" value="ORUFI11G00660.1"/>
    <property type="gene ID" value="ORUFI11G00660"/>
</dbReference>
<feature type="compositionally biased region" description="Low complexity" evidence="1">
    <location>
        <begin position="42"/>
        <end position="52"/>
    </location>
</feature>
<reference evidence="2" key="2">
    <citation type="submission" date="2015-06" db="UniProtKB">
        <authorList>
            <consortium name="EnsemblPlants"/>
        </authorList>
    </citation>
    <scope>IDENTIFICATION</scope>
</reference>
<organism evidence="2 3">
    <name type="scientific">Oryza rufipogon</name>
    <name type="common">Brownbeard rice</name>
    <name type="synonym">Asian wild rice</name>
    <dbReference type="NCBI Taxonomy" id="4529"/>
    <lineage>
        <taxon>Eukaryota</taxon>
        <taxon>Viridiplantae</taxon>
        <taxon>Streptophyta</taxon>
        <taxon>Embryophyta</taxon>
        <taxon>Tracheophyta</taxon>
        <taxon>Spermatophyta</taxon>
        <taxon>Magnoliopsida</taxon>
        <taxon>Liliopsida</taxon>
        <taxon>Poales</taxon>
        <taxon>Poaceae</taxon>
        <taxon>BOP clade</taxon>
        <taxon>Oryzoideae</taxon>
        <taxon>Oryzeae</taxon>
        <taxon>Oryzinae</taxon>
        <taxon>Oryza</taxon>
    </lineage>
</organism>